<feature type="transmembrane region" description="Helical" evidence="1">
    <location>
        <begin position="189"/>
        <end position="210"/>
    </location>
</feature>
<keyword evidence="3" id="KW-1185">Reference proteome</keyword>
<dbReference type="EMBL" id="JAGMVJ010000019">
    <property type="protein sequence ID" value="KAH7076076.1"/>
    <property type="molecule type" value="Genomic_DNA"/>
</dbReference>
<evidence type="ECO:0000256" key="1">
    <source>
        <dbReference type="SAM" id="Phobius"/>
    </source>
</evidence>
<evidence type="ECO:0000313" key="2">
    <source>
        <dbReference type="EMBL" id="KAH7076076.1"/>
    </source>
</evidence>
<protein>
    <submittedName>
        <fullName evidence="2">Uncharacterized protein</fullName>
    </submittedName>
</protein>
<sequence>MRYYTRQKIMIKYPERVFVLAVFHQTSNACHQHIHISDLLHTHNPLILQIILIHNPHPPPPISLLLRPPLSLTLRLHLLRPLLISTLQILQPLLLHLRILNPIRPHRSKRDSDNLPEIPHPFTVFSLLVLMHVRPIGSFSTHIIIPISDMSRNNITKIMLRLLKRMCIAHDIQPIIRRFRILESNFPHFLNLLAYPINVYFVVAVIYVVFWDTVWHVEWTGVADLEPWFCRGG</sequence>
<reference evidence="2" key="1">
    <citation type="journal article" date="2021" name="Nat. Commun.">
        <title>Genetic determinants of endophytism in the Arabidopsis root mycobiome.</title>
        <authorList>
            <person name="Mesny F."/>
            <person name="Miyauchi S."/>
            <person name="Thiergart T."/>
            <person name="Pickel B."/>
            <person name="Atanasova L."/>
            <person name="Karlsson M."/>
            <person name="Huettel B."/>
            <person name="Barry K.W."/>
            <person name="Haridas S."/>
            <person name="Chen C."/>
            <person name="Bauer D."/>
            <person name="Andreopoulos W."/>
            <person name="Pangilinan J."/>
            <person name="LaButti K."/>
            <person name="Riley R."/>
            <person name="Lipzen A."/>
            <person name="Clum A."/>
            <person name="Drula E."/>
            <person name="Henrissat B."/>
            <person name="Kohler A."/>
            <person name="Grigoriev I.V."/>
            <person name="Martin F.M."/>
            <person name="Hacquard S."/>
        </authorList>
    </citation>
    <scope>NUCLEOTIDE SEQUENCE</scope>
    <source>
        <strain evidence="2">MPI-SDFR-AT-0120</strain>
    </source>
</reference>
<keyword evidence="1" id="KW-0812">Transmembrane</keyword>
<organism evidence="2 3">
    <name type="scientific">Paraphoma chrysanthemicola</name>
    <dbReference type="NCBI Taxonomy" id="798071"/>
    <lineage>
        <taxon>Eukaryota</taxon>
        <taxon>Fungi</taxon>
        <taxon>Dikarya</taxon>
        <taxon>Ascomycota</taxon>
        <taxon>Pezizomycotina</taxon>
        <taxon>Dothideomycetes</taxon>
        <taxon>Pleosporomycetidae</taxon>
        <taxon>Pleosporales</taxon>
        <taxon>Pleosporineae</taxon>
        <taxon>Phaeosphaeriaceae</taxon>
        <taxon>Paraphoma</taxon>
    </lineage>
</organism>
<accession>A0A8K0QWT1</accession>
<comment type="caution">
    <text evidence="2">The sequence shown here is derived from an EMBL/GenBank/DDBJ whole genome shotgun (WGS) entry which is preliminary data.</text>
</comment>
<proteinExistence type="predicted"/>
<dbReference type="AlphaFoldDB" id="A0A8K0QWT1"/>
<dbReference type="Proteomes" id="UP000813461">
    <property type="component" value="Unassembled WGS sequence"/>
</dbReference>
<keyword evidence="1" id="KW-0472">Membrane</keyword>
<name>A0A8K0QWT1_9PLEO</name>
<keyword evidence="1" id="KW-1133">Transmembrane helix</keyword>
<gene>
    <name evidence="2" type="ORF">FB567DRAFT_152754</name>
</gene>
<evidence type="ECO:0000313" key="3">
    <source>
        <dbReference type="Proteomes" id="UP000813461"/>
    </source>
</evidence>